<evidence type="ECO:0000259" key="5">
    <source>
        <dbReference type="SMART" id="SM00849"/>
    </source>
</evidence>
<evidence type="ECO:0000256" key="4">
    <source>
        <dbReference type="SAM" id="SignalP"/>
    </source>
</evidence>
<comment type="catalytic activity">
    <reaction evidence="3">
        <text>3',5'-cyclic UMP + H2O = UMP + H(+)</text>
        <dbReference type="Rhea" id="RHEA:70575"/>
        <dbReference type="ChEBI" id="CHEBI:15377"/>
        <dbReference type="ChEBI" id="CHEBI:15378"/>
        <dbReference type="ChEBI" id="CHEBI:57865"/>
        <dbReference type="ChEBI" id="CHEBI:184387"/>
    </reaction>
    <physiologicalReaction direction="left-to-right" evidence="3">
        <dbReference type="Rhea" id="RHEA:70576"/>
    </physiologicalReaction>
</comment>
<feature type="chain" id="PRO_5037550607" evidence="4">
    <location>
        <begin position="33"/>
        <end position="317"/>
    </location>
</feature>
<dbReference type="PANTHER" id="PTHR30619">
    <property type="entry name" value="DNA INTERNALIZATION/COMPETENCE PROTEIN COMEC/REC2"/>
    <property type="match status" value="1"/>
</dbReference>
<dbReference type="InterPro" id="IPR035681">
    <property type="entry name" value="ComA-like_MBL"/>
</dbReference>
<dbReference type="PROSITE" id="PS51257">
    <property type="entry name" value="PROKAR_LIPOPROTEIN"/>
    <property type="match status" value="1"/>
</dbReference>
<keyword evidence="4" id="KW-0732">Signal</keyword>
<proteinExistence type="predicted"/>
<organism evidence="6 7">
    <name type="scientific">Paenibacillus oceani</name>
    <dbReference type="NCBI Taxonomy" id="2772510"/>
    <lineage>
        <taxon>Bacteria</taxon>
        <taxon>Bacillati</taxon>
        <taxon>Bacillota</taxon>
        <taxon>Bacilli</taxon>
        <taxon>Bacillales</taxon>
        <taxon>Paenibacillaceae</taxon>
        <taxon>Paenibacillus</taxon>
    </lineage>
</organism>
<evidence type="ECO:0000256" key="1">
    <source>
        <dbReference type="ARBA" id="ARBA00034221"/>
    </source>
</evidence>
<dbReference type="PANTHER" id="PTHR30619:SF1">
    <property type="entry name" value="RECOMBINATION PROTEIN 2"/>
    <property type="match status" value="1"/>
</dbReference>
<evidence type="ECO:0000256" key="2">
    <source>
        <dbReference type="ARBA" id="ARBA00034301"/>
    </source>
</evidence>
<feature type="signal peptide" evidence="4">
    <location>
        <begin position="1"/>
        <end position="32"/>
    </location>
</feature>
<dbReference type="Gene3D" id="3.60.15.10">
    <property type="entry name" value="Ribonuclease Z/Hydroxyacylglutathione hydrolase-like"/>
    <property type="match status" value="1"/>
</dbReference>
<dbReference type="InterPro" id="IPR036866">
    <property type="entry name" value="RibonucZ/Hydroxyglut_hydro"/>
</dbReference>
<dbReference type="SUPFAM" id="SSF56281">
    <property type="entry name" value="Metallo-hydrolase/oxidoreductase"/>
    <property type="match status" value="1"/>
</dbReference>
<evidence type="ECO:0000256" key="3">
    <source>
        <dbReference type="ARBA" id="ARBA00048505"/>
    </source>
</evidence>
<comment type="function">
    <text evidence="2">Counteracts the endogenous Pycsar antiviral defense system. Phosphodiesterase that enables metal-dependent hydrolysis of host cyclic nucleotide Pycsar defense signals such as cCMP and cUMP.</text>
</comment>
<protein>
    <submittedName>
        <fullName evidence="6">MBL fold metallo-hydrolase</fullName>
    </submittedName>
</protein>
<comment type="caution">
    <text evidence="6">The sequence shown here is derived from an EMBL/GenBank/DDBJ whole genome shotgun (WGS) entry which is preliminary data.</text>
</comment>
<accession>A0A927H3U6</accession>
<keyword evidence="7" id="KW-1185">Reference proteome</keyword>
<sequence>MKRIRNWLRKLAVPAALGISLLLAAGCSPTSAVESGNGRTAAAKAPFYDMASNQGKLSIRYFHLQSQEKSGDAILITSPEGKQLLVDAGIPETGPKLEEQLTKLGVNKLDLVVNTHPHIDHIGGLTTLLHTKTVDRLIHNGIPHQTETYRKVQSILQEKQIPHEAAAEGMKIEWSPSVSIEVLNPPQGTTPDKYEKWGTEEHNNHSLVLMMAYGDNRILLTGDLYKTQEYALADKYGGKLKADLLHAPHHGDMTSSSGTFIKAVKPGIAVLSANFLQSMDVLKRYEKEGATVYNTGKNGHLLFVSDGKTLSAYPEKP</sequence>
<name>A0A927H3U6_9BACL</name>
<reference evidence="6" key="1">
    <citation type="submission" date="2020-09" db="EMBL/GenBank/DDBJ databases">
        <title>A novel bacterium of genus Paenibacillus, isolated from South China Sea.</title>
        <authorList>
            <person name="Huang H."/>
            <person name="Mo K."/>
            <person name="Hu Y."/>
        </authorList>
    </citation>
    <scope>NUCLEOTIDE SEQUENCE</scope>
    <source>
        <strain evidence="6">IB182363</strain>
    </source>
</reference>
<dbReference type="Pfam" id="PF00753">
    <property type="entry name" value="Lactamase_B"/>
    <property type="match status" value="1"/>
</dbReference>
<feature type="domain" description="Metallo-beta-lactamase" evidence="5">
    <location>
        <begin position="70"/>
        <end position="275"/>
    </location>
</feature>
<comment type="catalytic activity">
    <reaction evidence="1">
        <text>3',5'-cyclic CMP + H2O = CMP + H(+)</text>
        <dbReference type="Rhea" id="RHEA:72675"/>
        <dbReference type="ChEBI" id="CHEBI:15377"/>
        <dbReference type="ChEBI" id="CHEBI:15378"/>
        <dbReference type="ChEBI" id="CHEBI:58003"/>
        <dbReference type="ChEBI" id="CHEBI:60377"/>
    </reaction>
    <physiologicalReaction direction="left-to-right" evidence="1">
        <dbReference type="Rhea" id="RHEA:72676"/>
    </physiologicalReaction>
</comment>
<dbReference type="EMBL" id="JACXJA010000048">
    <property type="protein sequence ID" value="MBD2865864.1"/>
    <property type="molecule type" value="Genomic_DNA"/>
</dbReference>
<evidence type="ECO:0000313" key="7">
    <source>
        <dbReference type="Proteomes" id="UP000639396"/>
    </source>
</evidence>
<dbReference type="CDD" id="cd07731">
    <property type="entry name" value="ComA-like_MBL-fold"/>
    <property type="match status" value="1"/>
</dbReference>
<dbReference type="AlphaFoldDB" id="A0A927H3U6"/>
<dbReference type="InterPro" id="IPR052159">
    <property type="entry name" value="Competence_DNA_uptake"/>
</dbReference>
<gene>
    <name evidence="6" type="ORF">IDH45_28165</name>
</gene>
<dbReference type="InterPro" id="IPR001279">
    <property type="entry name" value="Metallo-B-lactamas"/>
</dbReference>
<dbReference type="SMART" id="SM00849">
    <property type="entry name" value="Lactamase_B"/>
    <property type="match status" value="1"/>
</dbReference>
<evidence type="ECO:0000313" key="6">
    <source>
        <dbReference type="EMBL" id="MBD2865864.1"/>
    </source>
</evidence>
<dbReference type="Proteomes" id="UP000639396">
    <property type="component" value="Unassembled WGS sequence"/>
</dbReference>
<dbReference type="RefSeq" id="WP_190931484.1">
    <property type="nucleotide sequence ID" value="NZ_JACXJA010000048.1"/>
</dbReference>